<dbReference type="EMBL" id="CAUYUJ010008458">
    <property type="protein sequence ID" value="CAK0824021.1"/>
    <property type="molecule type" value="Genomic_DNA"/>
</dbReference>
<evidence type="ECO:0000256" key="1">
    <source>
        <dbReference type="SAM" id="MobiDB-lite"/>
    </source>
</evidence>
<gene>
    <name evidence="2" type="ORF">PCOR1329_LOCUS24547</name>
</gene>
<protein>
    <submittedName>
        <fullName evidence="2">Uncharacterized protein</fullName>
    </submittedName>
</protein>
<evidence type="ECO:0000313" key="2">
    <source>
        <dbReference type="EMBL" id="CAK0824021.1"/>
    </source>
</evidence>
<evidence type="ECO:0000313" key="3">
    <source>
        <dbReference type="Proteomes" id="UP001189429"/>
    </source>
</evidence>
<reference evidence="2" key="1">
    <citation type="submission" date="2023-10" db="EMBL/GenBank/DDBJ databases">
        <authorList>
            <person name="Chen Y."/>
            <person name="Shah S."/>
            <person name="Dougan E. K."/>
            <person name="Thang M."/>
            <person name="Chan C."/>
        </authorList>
    </citation>
    <scope>NUCLEOTIDE SEQUENCE [LARGE SCALE GENOMIC DNA]</scope>
</reference>
<name>A0ABN9RXJ5_9DINO</name>
<comment type="caution">
    <text evidence="2">The sequence shown here is derived from an EMBL/GenBank/DDBJ whole genome shotgun (WGS) entry which is preliminary data.</text>
</comment>
<accession>A0ABN9RXJ5</accession>
<feature type="region of interest" description="Disordered" evidence="1">
    <location>
        <begin position="910"/>
        <end position="981"/>
    </location>
</feature>
<dbReference type="Proteomes" id="UP001189429">
    <property type="component" value="Unassembled WGS sequence"/>
</dbReference>
<keyword evidence="3" id="KW-1185">Reference proteome</keyword>
<proteinExistence type="predicted"/>
<sequence>MSNAFASTAARARAEAINELFAPPDAALMHSRFQTSGIVMIFETGGAQPRQDSRNLAVRHRRGGLMRSSEEPVVFAKVMGSPMRSWIDARSVNEAATHLRCGIYNSLCCGATTVYADDIFDKMPIDDTTQAKIAGKLKHSDDVLDGVMGAKGLIPNYSKRETVPCLRSHQANRDFSAEFKMGKARARARYLGCRYAWNLSSMEEFRYRCAAVHAGWGKLGKFWTSRASKSLKILAFRGHVVEAALSANEPFAFPRAQTQQLDGILAKCLRVLERGKAADWSGEHPHSSSNSTLRQRWRLIPIRFEQAARRFGWAQQMAKDALAHQQVIASIRGHLENRPPSLDDDGHLRTCAPPLAFQIERDFWAFAGIRGAEDFFEARERRDFSWQALFLEEEVREVWLKFDPEIRKASLLKEGEALCQSRLRGPARAFEQEEDNEEPTTYICNLRDSQGNMRLQEFDAMITLWNVTSLHLPLCLSLARVGSSAPNERAYLVMALVLASGTDSKKEPEFQRAVRRRDEGNGGQTAQKTTAGINGHSKGLHVLMMKMLLSLAQSRRNIEGVLFDVLIVPAELPEALLPRQQSIGKVNFEKLTEFKARLQSLDYEEKMDIIRFTKVDRCYDQGKRRITLCLQEGRKEVIGALQQLGAELKSGRAPASHMERELQEWLEVFLQITDANENGVALEGVFGVHGITDANEEGFATGEFSWVDGITDANEEGFAFEDFFGVHGITDAKEDGLSRDVGITDANEEGFAFEVFCGVHGITDAKEGGLFRDVGITDANEEGFAFEGFSWDEGITDANEEGVAFEGLYRLDGLTDANEECFDPALFGNSDPRRPDFREYGGPHAQRWGLGPAALSPLVVIAAGIVLVEMRKRWLTDDKGYLEARTEDLRRERRLNERFASGAAFPLDDGEGLPKVAARPLGQQRRRRPRREVAGPAGKAGRRPETQPCIKSLRGLQRDLGRSTQDVENASRSKGQTDRGTVFSVGVLGAVAVARKLSVNSGGSRE</sequence>
<organism evidence="2 3">
    <name type="scientific">Prorocentrum cordatum</name>
    <dbReference type="NCBI Taxonomy" id="2364126"/>
    <lineage>
        <taxon>Eukaryota</taxon>
        <taxon>Sar</taxon>
        <taxon>Alveolata</taxon>
        <taxon>Dinophyceae</taxon>
        <taxon>Prorocentrales</taxon>
        <taxon>Prorocentraceae</taxon>
        <taxon>Prorocentrum</taxon>
    </lineage>
</organism>
<feature type="region of interest" description="Disordered" evidence="1">
    <location>
        <begin position="513"/>
        <end position="533"/>
    </location>
</feature>